<keyword evidence="2" id="KW-0812">Transmembrane</keyword>
<sequence length="355" mass="39726">MFPYTAPSSEPIPDTTSDTIDPAVDTTPSKLYGAPMRCKFNARYNEDHIERQKEKAAADERHKQELAFERQVQVCCWMKDDKEPVWAREQGIMTFPKLNLASHPLLLKKLGLTAMDQLSIYDFDGKFFQLEDVDHVMQITTRHVILARYAGVKRCPRLNEFIDKYSPKPVTSGAHRAAPSASKRKSNPALLSLAALLVIFAATLVSITVLLGIFAATLVSITVLLVIFAATLVSITVLLVIFATTLVSITLLAITIANTTTSTITSGSLRGTWQQPKSKMTMMADRFGEIFQAHVPVKDRKFPKGTWYQQLAWWDLCSQEERDIAAELPRTPDGLWTTWHSASSGWAEVLAKKRK</sequence>
<protein>
    <submittedName>
        <fullName evidence="3">Uncharacterized protein</fullName>
    </submittedName>
</protein>
<name>A0A8H7CWB3_9AGAR</name>
<dbReference type="OrthoDB" id="3023346at2759"/>
<evidence type="ECO:0000256" key="1">
    <source>
        <dbReference type="SAM" id="MobiDB-lite"/>
    </source>
</evidence>
<comment type="caution">
    <text evidence="3">The sequence shown here is derived from an EMBL/GenBank/DDBJ whole genome shotgun (WGS) entry which is preliminary data.</text>
</comment>
<gene>
    <name evidence="3" type="ORF">MSAN_01617700</name>
</gene>
<dbReference type="AlphaFoldDB" id="A0A8H7CWB3"/>
<keyword evidence="2" id="KW-0472">Membrane</keyword>
<organism evidence="3 4">
    <name type="scientific">Mycena sanguinolenta</name>
    <dbReference type="NCBI Taxonomy" id="230812"/>
    <lineage>
        <taxon>Eukaryota</taxon>
        <taxon>Fungi</taxon>
        <taxon>Dikarya</taxon>
        <taxon>Basidiomycota</taxon>
        <taxon>Agaricomycotina</taxon>
        <taxon>Agaricomycetes</taxon>
        <taxon>Agaricomycetidae</taxon>
        <taxon>Agaricales</taxon>
        <taxon>Marasmiineae</taxon>
        <taxon>Mycenaceae</taxon>
        <taxon>Mycena</taxon>
    </lineage>
</organism>
<evidence type="ECO:0000256" key="2">
    <source>
        <dbReference type="SAM" id="Phobius"/>
    </source>
</evidence>
<feature type="transmembrane region" description="Helical" evidence="2">
    <location>
        <begin position="190"/>
        <end position="215"/>
    </location>
</feature>
<accession>A0A8H7CWB3</accession>
<dbReference type="Proteomes" id="UP000623467">
    <property type="component" value="Unassembled WGS sequence"/>
</dbReference>
<feature type="region of interest" description="Disordered" evidence="1">
    <location>
        <begin position="1"/>
        <end position="26"/>
    </location>
</feature>
<reference evidence="3" key="1">
    <citation type="submission" date="2020-05" db="EMBL/GenBank/DDBJ databases">
        <title>Mycena genomes resolve the evolution of fungal bioluminescence.</title>
        <authorList>
            <person name="Tsai I.J."/>
        </authorList>
    </citation>
    <scope>NUCLEOTIDE SEQUENCE</scope>
    <source>
        <strain evidence="3">160909Yilan</strain>
    </source>
</reference>
<keyword evidence="4" id="KW-1185">Reference proteome</keyword>
<evidence type="ECO:0000313" key="3">
    <source>
        <dbReference type="EMBL" id="KAF7350577.1"/>
    </source>
</evidence>
<proteinExistence type="predicted"/>
<dbReference type="EMBL" id="JACAZH010000014">
    <property type="protein sequence ID" value="KAF7350577.1"/>
    <property type="molecule type" value="Genomic_DNA"/>
</dbReference>
<evidence type="ECO:0000313" key="4">
    <source>
        <dbReference type="Proteomes" id="UP000623467"/>
    </source>
</evidence>
<feature type="transmembrane region" description="Helical" evidence="2">
    <location>
        <begin position="221"/>
        <end position="254"/>
    </location>
</feature>
<keyword evidence="2" id="KW-1133">Transmembrane helix</keyword>